<keyword evidence="3" id="KW-1185">Reference proteome</keyword>
<sequence>MSDSVDFDTPKIKSYHEKDFYVLMTIELSRLFVNKEKSHQRFWGDPPKNWDKNKLGPWRSPTGKEKDSLPKLKAKCEWLLDHMPSEKREKVEEVRNLIKLVRQNTKHAHQIVSYLHFRDQLKKFEDDLVKNVNSRELSFCTLGQEITALLKNVTEMMTNNKRSANDALSQLNKEIKKPKRTAKTLSKSTCNANSSRIENTDHKSCRPRHIMPKPSTPMFLAFQSAQSIPVSLHPSVSCSIQQPMILDSFALKDNNILPSSIAAESTSDNDTLVHPSIQKNLSAQNEVISRPSYLSKINLQQQETDSMSPCSNTESVILQETPAISLDSINRAKNLVDEISAIGFVNNQQNVEYTISSVETDSGLSSAGSDDAISNIFQDPDMNSILMDSQNYSSPLFDSFEDLELEQSFELLDNFISQEKPDRSSSDYMNPVTSARVEPNNHSVIDEFLDYENMGYL</sequence>
<organism evidence="2 3">
    <name type="scientific">Elysia marginata</name>
    <dbReference type="NCBI Taxonomy" id="1093978"/>
    <lineage>
        <taxon>Eukaryota</taxon>
        <taxon>Metazoa</taxon>
        <taxon>Spiralia</taxon>
        <taxon>Lophotrochozoa</taxon>
        <taxon>Mollusca</taxon>
        <taxon>Gastropoda</taxon>
        <taxon>Heterobranchia</taxon>
        <taxon>Euthyneura</taxon>
        <taxon>Panpulmonata</taxon>
        <taxon>Sacoglossa</taxon>
        <taxon>Placobranchoidea</taxon>
        <taxon>Plakobranchidae</taxon>
        <taxon>Elysia</taxon>
    </lineage>
</organism>
<dbReference type="Proteomes" id="UP000762676">
    <property type="component" value="Unassembled WGS sequence"/>
</dbReference>
<evidence type="ECO:0000313" key="3">
    <source>
        <dbReference type="Proteomes" id="UP000762676"/>
    </source>
</evidence>
<protein>
    <submittedName>
        <fullName evidence="2">Uncharacterized protein</fullName>
    </submittedName>
</protein>
<accession>A0AAV4FI88</accession>
<gene>
    <name evidence="2" type="ORF">ElyMa_005696100</name>
</gene>
<proteinExistence type="predicted"/>
<comment type="caution">
    <text evidence="2">The sequence shown here is derived from an EMBL/GenBank/DDBJ whole genome shotgun (WGS) entry which is preliminary data.</text>
</comment>
<feature type="compositionally biased region" description="Polar residues" evidence="1">
    <location>
        <begin position="183"/>
        <end position="197"/>
    </location>
</feature>
<feature type="region of interest" description="Disordered" evidence="1">
    <location>
        <begin position="181"/>
        <end position="205"/>
    </location>
</feature>
<dbReference type="AlphaFoldDB" id="A0AAV4FI88"/>
<reference evidence="2 3" key="1">
    <citation type="journal article" date="2021" name="Elife">
        <title>Chloroplast acquisition without the gene transfer in kleptoplastic sea slugs, Plakobranchus ocellatus.</title>
        <authorList>
            <person name="Maeda T."/>
            <person name="Takahashi S."/>
            <person name="Yoshida T."/>
            <person name="Shimamura S."/>
            <person name="Takaki Y."/>
            <person name="Nagai Y."/>
            <person name="Toyoda A."/>
            <person name="Suzuki Y."/>
            <person name="Arimoto A."/>
            <person name="Ishii H."/>
            <person name="Satoh N."/>
            <person name="Nishiyama T."/>
            <person name="Hasebe M."/>
            <person name="Maruyama T."/>
            <person name="Minagawa J."/>
            <person name="Obokata J."/>
            <person name="Shigenobu S."/>
        </authorList>
    </citation>
    <scope>NUCLEOTIDE SEQUENCE [LARGE SCALE GENOMIC DNA]</scope>
</reference>
<name>A0AAV4FI88_9GAST</name>
<dbReference type="EMBL" id="BMAT01011396">
    <property type="protein sequence ID" value="GFR72065.1"/>
    <property type="molecule type" value="Genomic_DNA"/>
</dbReference>
<evidence type="ECO:0000313" key="2">
    <source>
        <dbReference type="EMBL" id="GFR72065.1"/>
    </source>
</evidence>
<evidence type="ECO:0000256" key="1">
    <source>
        <dbReference type="SAM" id="MobiDB-lite"/>
    </source>
</evidence>